<keyword evidence="3" id="KW-1185">Reference proteome</keyword>
<organism evidence="2 3">
    <name type="scientific">Elongatibacter sediminis</name>
    <dbReference type="NCBI Taxonomy" id="3119006"/>
    <lineage>
        <taxon>Bacteria</taxon>
        <taxon>Pseudomonadati</taxon>
        <taxon>Pseudomonadota</taxon>
        <taxon>Gammaproteobacteria</taxon>
        <taxon>Chromatiales</taxon>
        <taxon>Wenzhouxiangellaceae</taxon>
        <taxon>Elongatibacter</taxon>
    </lineage>
</organism>
<evidence type="ECO:0000313" key="2">
    <source>
        <dbReference type="EMBL" id="MEJ8568750.1"/>
    </source>
</evidence>
<name>A0AAW9RAK8_9GAMM</name>
<comment type="caution">
    <text evidence="2">The sequence shown here is derived from an EMBL/GenBank/DDBJ whole genome shotgun (WGS) entry which is preliminary data.</text>
</comment>
<evidence type="ECO:0000313" key="3">
    <source>
        <dbReference type="Proteomes" id="UP001359886"/>
    </source>
</evidence>
<gene>
    <name evidence="2" type="ORF">V3330_14040</name>
</gene>
<dbReference type="Proteomes" id="UP001359886">
    <property type="component" value="Unassembled WGS sequence"/>
</dbReference>
<sequence>MNQQTLQSASRNFGVVAALLLCATQLLAAEVSETSHFSFHSDPWVNLHHFLYHEARNTVLREKMLGGRVRTYPADRDVGLTDGDRLIFENVLSVYARYGEGDLLFDRTLFDIGATVVYGPDSFPRDPGAEPAYAALERMMPLYLKYWWPRHDVTNRTRIRELVRYLEQYEKGMADFVATSYGVAWPETIRVDVSVYSGRHGAYATNRPNHIVLASPENWFPGLLALDLLFHESGHTRPFQDQVHERSRKAAAAAGVDEGDVWHAFLFYIPSQAARKVLPESHTPYAYQEDGPLARGRMSRSEFHIRQALEQTRDLDEVFRLIHESRAADHSDESSRQ</sequence>
<evidence type="ECO:0008006" key="4">
    <source>
        <dbReference type="Google" id="ProtNLM"/>
    </source>
</evidence>
<keyword evidence="1" id="KW-0732">Signal</keyword>
<proteinExistence type="predicted"/>
<feature type="signal peptide" evidence="1">
    <location>
        <begin position="1"/>
        <end position="28"/>
    </location>
</feature>
<protein>
    <recommendedName>
        <fullName evidence="4">DUF4932 domain-containing protein</fullName>
    </recommendedName>
</protein>
<dbReference type="EMBL" id="JAZHOG010000009">
    <property type="protein sequence ID" value="MEJ8568750.1"/>
    <property type="molecule type" value="Genomic_DNA"/>
</dbReference>
<dbReference type="RefSeq" id="WP_354696072.1">
    <property type="nucleotide sequence ID" value="NZ_JAZHOG010000009.1"/>
</dbReference>
<accession>A0AAW9RAK8</accession>
<feature type="chain" id="PRO_5043488620" description="DUF4932 domain-containing protein" evidence="1">
    <location>
        <begin position="29"/>
        <end position="337"/>
    </location>
</feature>
<reference evidence="2 3" key="1">
    <citation type="submission" date="2024-02" db="EMBL/GenBank/DDBJ databases">
        <title>A novel Wenzhouxiangellaceae bacterium, isolated from coastal sediments.</title>
        <authorList>
            <person name="Du Z.-J."/>
            <person name="Ye Y.-Q."/>
            <person name="Zhang X.-Y."/>
        </authorList>
    </citation>
    <scope>NUCLEOTIDE SEQUENCE [LARGE SCALE GENOMIC DNA]</scope>
    <source>
        <strain evidence="2 3">CH-27</strain>
    </source>
</reference>
<dbReference type="AlphaFoldDB" id="A0AAW9RAK8"/>
<evidence type="ECO:0000256" key="1">
    <source>
        <dbReference type="SAM" id="SignalP"/>
    </source>
</evidence>